<dbReference type="Gene3D" id="3.40.50.720">
    <property type="entry name" value="NAD(P)-binding Rossmann-like Domain"/>
    <property type="match status" value="1"/>
</dbReference>
<feature type="binding site" evidence="8">
    <location>
        <begin position="8"/>
        <end position="13"/>
    </location>
    <ligand>
        <name>NADP(+)</name>
        <dbReference type="ChEBI" id="CHEBI:58349"/>
    </ligand>
</feature>
<organism evidence="11 12">
    <name type="scientific">Gracilibacillus halophilus YIM-C55.5</name>
    <dbReference type="NCBI Taxonomy" id="1308866"/>
    <lineage>
        <taxon>Bacteria</taxon>
        <taxon>Bacillati</taxon>
        <taxon>Bacillota</taxon>
        <taxon>Bacilli</taxon>
        <taxon>Bacillales</taxon>
        <taxon>Bacillaceae</taxon>
        <taxon>Gracilibacillus</taxon>
    </lineage>
</organism>
<evidence type="ECO:0000256" key="5">
    <source>
        <dbReference type="ARBA" id="ARBA00058118"/>
    </source>
</evidence>
<accession>N4WGT9</accession>
<dbReference type="STRING" id="1308866.J416_00120"/>
<dbReference type="OrthoDB" id="9805754at2"/>
<comment type="similarity">
    <text evidence="1 6">Belongs to the pyrroline-5-carboxylate reductase family.</text>
</comment>
<comment type="catalytic activity">
    <reaction evidence="6">
        <text>L-proline + NADP(+) = (S)-1-pyrroline-5-carboxylate + NADPH + 2 H(+)</text>
        <dbReference type="Rhea" id="RHEA:14109"/>
        <dbReference type="ChEBI" id="CHEBI:15378"/>
        <dbReference type="ChEBI" id="CHEBI:17388"/>
        <dbReference type="ChEBI" id="CHEBI:57783"/>
        <dbReference type="ChEBI" id="CHEBI:58349"/>
        <dbReference type="ChEBI" id="CHEBI:60039"/>
        <dbReference type="EC" id="1.5.1.2"/>
    </reaction>
</comment>
<evidence type="ECO:0000313" key="12">
    <source>
        <dbReference type="Proteomes" id="UP000012283"/>
    </source>
</evidence>
<evidence type="ECO:0000256" key="3">
    <source>
        <dbReference type="ARBA" id="ARBA00022857"/>
    </source>
</evidence>
<dbReference type="NCBIfam" id="TIGR00112">
    <property type="entry name" value="proC"/>
    <property type="match status" value="1"/>
</dbReference>
<dbReference type="SUPFAM" id="SSF48179">
    <property type="entry name" value="6-phosphogluconate dehydrogenase C-terminal domain-like"/>
    <property type="match status" value="1"/>
</dbReference>
<dbReference type="FunFam" id="1.10.3730.10:FF:000001">
    <property type="entry name" value="Pyrroline-5-carboxylate reductase"/>
    <property type="match status" value="1"/>
</dbReference>
<comment type="caution">
    <text evidence="11">The sequence shown here is derived from an EMBL/GenBank/DDBJ whole genome shotgun (WGS) entry which is preliminary data.</text>
</comment>
<dbReference type="eggNOG" id="COG0345">
    <property type="taxonomic scope" value="Bacteria"/>
</dbReference>
<keyword evidence="2 6" id="KW-0641">Proline biosynthesis</keyword>
<evidence type="ECO:0000256" key="6">
    <source>
        <dbReference type="HAMAP-Rule" id="MF_01925"/>
    </source>
</evidence>
<keyword evidence="3 6" id="KW-0521">NADP</keyword>
<dbReference type="SUPFAM" id="SSF51735">
    <property type="entry name" value="NAD(P)-binding Rossmann-fold domains"/>
    <property type="match status" value="1"/>
</dbReference>
<comment type="catalytic activity">
    <reaction evidence="6">
        <text>L-proline + NAD(+) = (S)-1-pyrroline-5-carboxylate + NADH + 2 H(+)</text>
        <dbReference type="Rhea" id="RHEA:14105"/>
        <dbReference type="ChEBI" id="CHEBI:15378"/>
        <dbReference type="ChEBI" id="CHEBI:17388"/>
        <dbReference type="ChEBI" id="CHEBI:57540"/>
        <dbReference type="ChEBI" id="CHEBI:57945"/>
        <dbReference type="ChEBI" id="CHEBI:60039"/>
        <dbReference type="EC" id="1.5.1.2"/>
    </reaction>
</comment>
<dbReference type="InterPro" id="IPR000304">
    <property type="entry name" value="Pyrroline-COOH_reductase"/>
</dbReference>
<name>N4WGT9_9BACI</name>
<protein>
    <recommendedName>
        <fullName evidence="6 7">Pyrroline-5-carboxylate reductase</fullName>
        <shortName evidence="6">P5C reductase</shortName>
        <shortName evidence="6">P5CR</shortName>
        <ecNumber evidence="6 7">1.5.1.2</ecNumber>
    </recommendedName>
    <alternativeName>
        <fullName evidence="6">PCA reductase</fullName>
    </alternativeName>
</protein>
<evidence type="ECO:0000259" key="10">
    <source>
        <dbReference type="Pfam" id="PF14748"/>
    </source>
</evidence>
<dbReference type="PANTHER" id="PTHR11645:SF49">
    <property type="entry name" value="PYRROLINE-5-CARBOXYLATE REDUCTASE 1"/>
    <property type="match status" value="1"/>
</dbReference>
<feature type="binding site" evidence="8">
    <location>
        <begin position="71"/>
        <end position="74"/>
    </location>
    <ligand>
        <name>NADP(+)</name>
        <dbReference type="ChEBI" id="CHEBI:58349"/>
    </ligand>
</feature>
<sequence length="274" mass="29729">MDQTITFLGAGSMAEAIIAGLTSKQIVAANQVIATNQSNLDRLHTLENHYYIRTTQNKEEALRESDIVILAMKPKDVTVALDDVKGELREDQIIISILAGISTTYIERQLPKQNPVIRVMPNTSATIGQSATTIAAGTSASSGQLAVVESLMQAIGTTTVINEADMDAYTAIAGSGPAFYYYMVEAIEQFVEDKGLSIEQAKPLMIQTLQGVAEMLKTSEDSPKILREKITSPGGTTEAGLNTLSSHDFQKIVKECMQQAAERSAELRKMLEEQ</sequence>
<reference evidence="11 12" key="1">
    <citation type="submission" date="2013-03" db="EMBL/GenBank/DDBJ databases">
        <title>Draft genome sequence of Gracibacillus halophilus YIM-C55.5, a moderately halophilic and thermophilic organism from the Xiaochaidamu salt lake.</title>
        <authorList>
            <person name="Sugumar T."/>
            <person name="Polireddy D.R."/>
            <person name="Antony A."/>
            <person name="Madhava Y.R."/>
            <person name="Sivakumar N."/>
        </authorList>
    </citation>
    <scope>NUCLEOTIDE SEQUENCE [LARGE SCALE GENOMIC DNA]</scope>
    <source>
        <strain evidence="11 12">YIM-C55.5</strain>
    </source>
</reference>
<comment type="subcellular location">
    <subcellularLocation>
        <location evidence="6">Cytoplasm</location>
    </subcellularLocation>
</comment>
<dbReference type="PATRIC" id="fig|1308866.3.peg.24"/>
<proteinExistence type="inferred from homology"/>
<evidence type="ECO:0000256" key="2">
    <source>
        <dbReference type="ARBA" id="ARBA00022650"/>
    </source>
</evidence>
<keyword evidence="12" id="KW-1185">Reference proteome</keyword>
<dbReference type="GO" id="GO:0004735">
    <property type="term" value="F:pyrroline-5-carboxylate reductase activity"/>
    <property type="evidence" value="ECO:0007669"/>
    <property type="project" value="UniProtKB-UniRule"/>
</dbReference>
<dbReference type="EC" id="1.5.1.2" evidence="6 7"/>
<dbReference type="UniPathway" id="UPA00098">
    <property type="reaction ID" value="UER00361"/>
</dbReference>
<dbReference type="AlphaFoldDB" id="N4WGT9"/>
<evidence type="ECO:0000259" key="9">
    <source>
        <dbReference type="Pfam" id="PF03807"/>
    </source>
</evidence>
<evidence type="ECO:0000256" key="8">
    <source>
        <dbReference type="PIRSR" id="PIRSR000193-1"/>
    </source>
</evidence>
<evidence type="ECO:0000256" key="1">
    <source>
        <dbReference type="ARBA" id="ARBA00005525"/>
    </source>
</evidence>
<dbReference type="InterPro" id="IPR008927">
    <property type="entry name" value="6-PGluconate_DH-like_C_sf"/>
</dbReference>
<dbReference type="PIRSF" id="PIRSF000193">
    <property type="entry name" value="Pyrrol-5-carb_rd"/>
    <property type="match status" value="1"/>
</dbReference>
<dbReference type="GO" id="GO:0055129">
    <property type="term" value="P:L-proline biosynthetic process"/>
    <property type="evidence" value="ECO:0007669"/>
    <property type="project" value="UniProtKB-UniRule"/>
</dbReference>
<comment type="function">
    <text evidence="5 6">Catalyzes the reduction of 1-pyrroline-5-carboxylate (PCA) to L-proline.</text>
</comment>
<dbReference type="InterPro" id="IPR036291">
    <property type="entry name" value="NAD(P)-bd_dom_sf"/>
</dbReference>
<dbReference type="Gene3D" id="1.10.3730.10">
    <property type="entry name" value="ProC C-terminal domain-like"/>
    <property type="match status" value="1"/>
</dbReference>
<keyword evidence="6" id="KW-0963">Cytoplasm</keyword>
<dbReference type="Pfam" id="PF03807">
    <property type="entry name" value="F420_oxidored"/>
    <property type="match status" value="1"/>
</dbReference>
<keyword evidence="6" id="KW-0028">Amino-acid biosynthesis</keyword>
<evidence type="ECO:0000256" key="7">
    <source>
        <dbReference type="NCBIfam" id="TIGR00112"/>
    </source>
</evidence>
<dbReference type="PANTHER" id="PTHR11645">
    <property type="entry name" value="PYRROLINE-5-CARBOXYLATE REDUCTASE"/>
    <property type="match status" value="1"/>
</dbReference>
<gene>
    <name evidence="6" type="primary">proC</name>
    <name evidence="11" type="ORF">J416_00120</name>
</gene>
<feature type="domain" description="Pyrroline-5-carboxylate reductase dimerisation" evidence="10">
    <location>
        <begin position="163"/>
        <end position="267"/>
    </location>
</feature>
<dbReference type="GO" id="GO:0005737">
    <property type="term" value="C:cytoplasm"/>
    <property type="evidence" value="ECO:0007669"/>
    <property type="project" value="UniProtKB-SubCell"/>
</dbReference>
<evidence type="ECO:0000256" key="4">
    <source>
        <dbReference type="ARBA" id="ARBA00023002"/>
    </source>
</evidence>
<dbReference type="Proteomes" id="UP000012283">
    <property type="component" value="Unassembled WGS sequence"/>
</dbReference>
<feature type="domain" description="Pyrroline-5-carboxylate reductase catalytic N-terminal" evidence="9">
    <location>
        <begin position="4"/>
        <end position="100"/>
    </location>
</feature>
<keyword evidence="4 6" id="KW-0560">Oxidoreductase</keyword>
<dbReference type="EMBL" id="APML01000002">
    <property type="protein sequence ID" value="ENH98464.1"/>
    <property type="molecule type" value="Genomic_DNA"/>
</dbReference>
<dbReference type="InterPro" id="IPR029036">
    <property type="entry name" value="P5CR_dimer"/>
</dbReference>
<comment type="pathway">
    <text evidence="6">Amino-acid biosynthesis; L-proline biosynthesis; L-proline from L-glutamate 5-semialdehyde: step 1/1.</text>
</comment>
<dbReference type="InterPro" id="IPR028939">
    <property type="entry name" value="P5C_Rdtase_cat_N"/>
</dbReference>
<evidence type="ECO:0000313" key="11">
    <source>
        <dbReference type="EMBL" id="ENH98464.1"/>
    </source>
</evidence>
<dbReference type="Pfam" id="PF14748">
    <property type="entry name" value="P5CR_dimer"/>
    <property type="match status" value="1"/>
</dbReference>
<dbReference type="HAMAP" id="MF_01925">
    <property type="entry name" value="P5C_reductase"/>
    <property type="match status" value="1"/>
</dbReference>